<dbReference type="EMBL" id="CP121472">
    <property type="protein sequence ID" value="WPL17168.1"/>
    <property type="molecule type" value="Genomic_DNA"/>
</dbReference>
<name>A0ABZ0S842_9GAMM</name>
<evidence type="ECO:0000259" key="1">
    <source>
        <dbReference type="Pfam" id="PF18602"/>
    </source>
</evidence>
<proteinExistence type="predicted"/>
<feature type="domain" description="Rap1a immunity protein" evidence="1">
    <location>
        <begin position="44"/>
        <end position="135"/>
    </location>
</feature>
<reference evidence="2 3" key="1">
    <citation type="journal article" date="2023" name="Microorganisms">
        <title>Thiorhodovibrio frisius and Trv. litoralis spp. nov., Two Novel Members from a Clade of Fastidious Purple Sulfur Bacteria That Exhibit Unique Red-Shifted Light-Harvesting Capabilities.</title>
        <authorList>
            <person name="Methner A."/>
            <person name="Kuzyk S.B."/>
            <person name="Petersen J."/>
            <person name="Bauer S."/>
            <person name="Brinkmann H."/>
            <person name="Sichau K."/>
            <person name="Wanner G."/>
            <person name="Wolf J."/>
            <person name="Neumann-Schaal M."/>
            <person name="Henke P."/>
            <person name="Tank M."/>
            <person name="Sproer C."/>
            <person name="Bunk B."/>
            <person name="Overmann J."/>
        </authorList>
    </citation>
    <scope>NUCLEOTIDE SEQUENCE [LARGE SCALE GENOMIC DNA]</scope>
    <source>
        <strain evidence="2 3">DSM 6702</strain>
    </source>
</reference>
<dbReference type="Proteomes" id="UP001432180">
    <property type="component" value="Chromosome"/>
</dbReference>
<sequence length="136" mass="14526">MECKKLISLPISATLSLVGVLLFLTLPIATPALAVDNDDLRFETTDDLIAVCSAPNSSAAQLGCTGFIEATVQYHDAVSDRKNLKRLACFPNGTSIEDGRVAFLSWAKTNKANKELMSELPVIGLVRSLAAAYPCP</sequence>
<gene>
    <name evidence="2" type="ORF">Thiowin_02162</name>
</gene>
<dbReference type="InterPro" id="IPR041238">
    <property type="entry name" value="Rap1a"/>
</dbReference>
<accession>A0ABZ0S842</accession>
<keyword evidence="3" id="KW-1185">Reference proteome</keyword>
<protein>
    <recommendedName>
        <fullName evidence="1">Rap1a immunity protein domain-containing protein</fullName>
    </recommendedName>
</protein>
<dbReference type="Pfam" id="PF18602">
    <property type="entry name" value="Rap1a"/>
    <property type="match status" value="1"/>
</dbReference>
<evidence type="ECO:0000313" key="2">
    <source>
        <dbReference type="EMBL" id="WPL17168.1"/>
    </source>
</evidence>
<organism evidence="2 3">
    <name type="scientific">Thiorhodovibrio winogradskyi</name>
    <dbReference type="NCBI Taxonomy" id="77007"/>
    <lineage>
        <taxon>Bacteria</taxon>
        <taxon>Pseudomonadati</taxon>
        <taxon>Pseudomonadota</taxon>
        <taxon>Gammaproteobacteria</taxon>
        <taxon>Chromatiales</taxon>
        <taxon>Chromatiaceae</taxon>
        <taxon>Thiorhodovibrio</taxon>
    </lineage>
</organism>
<evidence type="ECO:0000313" key="3">
    <source>
        <dbReference type="Proteomes" id="UP001432180"/>
    </source>
</evidence>
<dbReference type="RefSeq" id="WP_328987687.1">
    <property type="nucleotide sequence ID" value="NZ_CP121472.1"/>
</dbReference>